<keyword evidence="5" id="KW-1185">Reference proteome</keyword>
<dbReference type="RefSeq" id="WP_092443213.1">
    <property type="nucleotide sequence ID" value="NZ_LT629774.1"/>
</dbReference>
<feature type="domain" description="Secretion system C-terminal sorting" evidence="3">
    <location>
        <begin position="409"/>
        <end position="470"/>
    </location>
</feature>
<dbReference type="STRING" id="1249933.SAMN04489797_0115"/>
<evidence type="ECO:0000256" key="1">
    <source>
        <dbReference type="ARBA" id="ARBA00022729"/>
    </source>
</evidence>
<accession>A0A1H1LV76</accession>
<dbReference type="PANTHER" id="PTHR44103:SF1">
    <property type="entry name" value="PROPROTEIN CONVERTASE P"/>
    <property type="match status" value="1"/>
</dbReference>
<dbReference type="InterPro" id="IPR013517">
    <property type="entry name" value="FG-GAP"/>
</dbReference>
<evidence type="ECO:0000313" key="4">
    <source>
        <dbReference type="EMBL" id="SDR78534.1"/>
    </source>
</evidence>
<dbReference type="SUPFAM" id="SSF69318">
    <property type="entry name" value="Integrin alpha N-terminal domain"/>
    <property type="match status" value="2"/>
</dbReference>
<reference evidence="4 5" key="1">
    <citation type="submission" date="2016-10" db="EMBL/GenBank/DDBJ databases">
        <authorList>
            <person name="Varghese N."/>
            <person name="Submissions S."/>
        </authorList>
    </citation>
    <scope>NUCLEOTIDE SEQUENCE [LARGE SCALE GENOMIC DNA]</scope>
    <source>
        <strain evidence="4 5">RHA_55</strain>
    </source>
</reference>
<feature type="signal peptide" evidence="2">
    <location>
        <begin position="1"/>
        <end position="20"/>
    </location>
</feature>
<dbReference type="PANTHER" id="PTHR44103">
    <property type="entry name" value="PROPROTEIN CONVERTASE P"/>
    <property type="match status" value="1"/>
</dbReference>
<dbReference type="Pfam" id="PF13517">
    <property type="entry name" value="FG-GAP_3"/>
    <property type="match status" value="3"/>
</dbReference>
<evidence type="ECO:0000256" key="2">
    <source>
        <dbReference type="SAM" id="SignalP"/>
    </source>
</evidence>
<dbReference type="AlphaFoldDB" id="A0A1H1LV76"/>
<keyword evidence="1 2" id="KW-0732">Signal</keyword>
<name>A0A1H1LV76_9FLAO</name>
<gene>
    <name evidence="4" type="ORF">SAMN04489797_0115</name>
</gene>
<feature type="chain" id="PRO_5009253757" evidence="2">
    <location>
        <begin position="21"/>
        <end position="475"/>
    </location>
</feature>
<dbReference type="Pfam" id="PF18962">
    <property type="entry name" value="Por_Secre_tail"/>
    <property type="match status" value="1"/>
</dbReference>
<evidence type="ECO:0000313" key="5">
    <source>
        <dbReference type="Proteomes" id="UP000198963"/>
    </source>
</evidence>
<sequence length="475" mass="51779">MEKKLLVFFIVAFICNFNYAQDWVLNNVDPDTGDEAYEIASGDIDGDGDMDIVMATYDYNGGTPNQDYIKCYLNDGDGNFPITITVSSTIYWVDGLILADVNEDGAEDIVATSANQNKLVYYLSSTSMDASYTYTEVAVDDALIGPGQVVAGDINGDTHVDLVSVSYDTNRTPWYSGDGLGNFTAEDDIENATSNGPYYVDLGDFDADGDLDVLVGYYNTGSIEIFYNQYDDTDPDPASTVSWVQDTETVDSGNPYLFVIAFADVNNDGTLDVVKLDNSSGEVEWFSKIKNGASTAYTISDENIISRPGAFEVVDIDEDGLNDFILTDSGASDDAIIWFKGASNAAPSATPQLIINNNYQMFDITTADFDGDSDIDIGTIGNFSDTVDWIENILNGLTIDNSELNSISIYPNPTKNVLTFEGFNTEITVSVFDMLGKQVLSQALQNGEKLNVSQLERGVYTLKVNSALTTKFIKE</sequence>
<protein>
    <submittedName>
        <fullName evidence="4">Por secretion system C-terminal sorting domain-containing protein</fullName>
    </submittedName>
</protein>
<dbReference type="EMBL" id="LT629774">
    <property type="protein sequence ID" value="SDR78534.1"/>
    <property type="molecule type" value="Genomic_DNA"/>
</dbReference>
<organism evidence="4 5">
    <name type="scientific">Winogradskyella sediminis</name>
    <dbReference type="NCBI Taxonomy" id="1382466"/>
    <lineage>
        <taxon>Bacteria</taxon>
        <taxon>Pseudomonadati</taxon>
        <taxon>Bacteroidota</taxon>
        <taxon>Flavobacteriia</taxon>
        <taxon>Flavobacteriales</taxon>
        <taxon>Flavobacteriaceae</taxon>
        <taxon>Winogradskyella</taxon>
    </lineage>
</organism>
<dbReference type="InterPro" id="IPR026444">
    <property type="entry name" value="Secre_tail"/>
</dbReference>
<dbReference type="NCBIfam" id="TIGR04183">
    <property type="entry name" value="Por_Secre_tail"/>
    <property type="match status" value="1"/>
</dbReference>
<evidence type="ECO:0000259" key="3">
    <source>
        <dbReference type="Pfam" id="PF18962"/>
    </source>
</evidence>
<proteinExistence type="predicted"/>
<dbReference type="Gene3D" id="2.130.10.130">
    <property type="entry name" value="Integrin alpha, N-terminal"/>
    <property type="match status" value="2"/>
</dbReference>
<dbReference type="Proteomes" id="UP000198963">
    <property type="component" value="Chromosome I"/>
</dbReference>
<dbReference type="InterPro" id="IPR028994">
    <property type="entry name" value="Integrin_alpha_N"/>
</dbReference>